<gene>
    <name evidence="1" type="ORF">HMPREF9473_03569</name>
</gene>
<organism evidence="1 2">
    <name type="scientific">Hungatella hathewayi WAL-18680</name>
    <dbReference type="NCBI Taxonomy" id="742737"/>
    <lineage>
        <taxon>Bacteria</taxon>
        <taxon>Bacillati</taxon>
        <taxon>Bacillota</taxon>
        <taxon>Clostridia</taxon>
        <taxon>Lachnospirales</taxon>
        <taxon>Lachnospiraceae</taxon>
        <taxon>Hungatella</taxon>
    </lineage>
</organism>
<proteinExistence type="predicted"/>
<evidence type="ECO:0008006" key="3">
    <source>
        <dbReference type="Google" id="ProtNLM"/>
    </source>
</evidence>
<dbReference type="Proteomes" id="UP000005384">
    <property type="component" value="Unassembled WGS sequence"/>
</dbReference>
<dbReference type="SUPFAM" id="SSF52540">
    <property type="entry name" value="P-loop containing nucleoside triphosphate hydrolases"/>
    <property type="match status" value="1"/>
</dbReference>
<dbReference type="PATRIC" id="fig|742737.3.peg.3548"/>
<protein>
    <recommendedName>
        <fullName evidence="3">Phosphoribulokinase/uridine kinase domain-containing protein</fullName>
    </recommendedName>
</protein>
<sequence length="212" mass="25191">MRKPEEKDRKRDREKRMDIRLDAEYEVVVREIDIALVDNPGRQIVIAIDGRCGSGKTTLGLLLQEIYGCNLFHMDDFFLRPEQRTEERLQEIGGNVDYERFQSDVLAHLGDMEGLEYQRYDCGRQRLAETISVPHARLNIVEGAYSQHPHFGDIYDRRFFLDIGEEEQISRILRRNGEFMLNRFQNEWIPMENRYFDKYRIKEQSICINAPL</sequence>
<evidence type="ECO:0000313" key="2">
    <source>
        <dbReference type="Proteomes" id="UP000005384"/>
    </source>
</evidence>
<reference evidence="1 2" key="1">
    <citation type="submission" date="2011-08" db="EMBL/GenBank/DDBJ databases">
        <title>The Genome Sequence of Clostridium hathewayi WAL-18680.</title>
        <authorList>
            <consortium name="The Broad Institute Genome Sequencing Platform"/>
            <person name="Earl A."/>
            <person name="Ward D."/>
            <person name="Feldgarden M."/>
            <person name="Gevers D."/>
            <person name="Finegold S.M."/>
            <person name="Summanen P.H."/>
            <person name="Molitoris D.R."/>
            <person name="Song M."/>
            <person name="Daigneault M."/>
            <person name="Allen-Vercoe E."/>
            <person name="Young S.K."/>
            <person name="Zeng Q."/>
            <person name="Gargeya S."/>
            <person name="Fitzgerald M."/>
            <person name="Haas B."/>
            <person name="Abouelleil A."/>
            <person name="Alvarado L."/>
            <person name="Arachchi H.M."/>
            <person name="Berlin A."/>
            <person name="Brown A."/>
            <person name="Chapman S.B."/>
            <person name="Chen Z."/>
            <person name="Dunbar C."/>
            <person name="Freedman E."/>
            <person name="Gearin G."/>
            <person name="Gellesch M."/>
            <person name="Goldberg J."/>
            <person name="Griggs A."/>
            <person name="Gujja S."/>
            <person name="Heiman D."/>
            <person name="Howarth C."/>
            <person name="Larson L."/>
            <person name="Lui A."/>
            <person name="MacDonald P.J.P."/>
            <person name="Montmayeur A."/>
            <person name="Murphy C."/>
            <person name="Neiman D."/>
            <person name="Pearson M."/>
            <person name="Priest M."/>
            <person name="Roberts A."/>
            <person name="Saif S."/>
            <person name="Shea T."/>
            <person name="Shenoy N."/>
            <person name="Sisk P."/>
            <person name="Stolte C."/>
            <person name="Sykes S."/>
            <person name="Wortman J."/>
            <person name="Nusbaum C."/>
            <person name="Birren B."/>
        </authorList>
    </citation>
    <scope>NUCLEOTIDE SEQUENCE [LARGE SCALE GENOMIC DNA]</scope>
    <source>
        <strain evidence="1 2">WAL-18680</strain>
    </source>
</reference>
<dbReference type="InterPro" id="IPR027417">
    <property type="entry name" value="P-loop_NTPase"/>
</dbReference>
<keyword evidence="2" id="KW-1185">Reference proteome</keyword>
<dbReference type="RefSeq" id="WP_006781560.1">
    <property type="nucleotide sequence ID" value="NZ_CP040506.1"/>
</dbReference>
<comment type="caution">
    <text evidence="1">The sequence shown here is derived from an EMBL/GenBank/DDBJ whole genome shotgun (WGS) entry which is preliminary data.</text>
</comment>
<dbReference type="EMBL" id="ADLN01000098">
    <property type="protein sequence ID" value="EHI58453.1"/>
    <property type="molecule type" value="Genomic_DNA"/>
</dbReference>
<dbReference type="AlphaFoldDB" id="G5IJ91"/>
<evidence type="ECO:0000313" key="1">
    <source>
        <dbReference type="EMBL" id="EHI58453.1"/>
    </source>
</evidence>
<dbReference type="HOGENOM" id="CLU_087906_3_0_9"/>
<dbReference type="Gene3D" id="3.40.50.300">
    <property type="entry name" value="P-loop containing nucleotide triphosphate hydrolases"/>
    <property type="match status" value="1"/>
</dbReference>
<accession>G5IJ91</accession>
<name>G5IJ91_9FIRM</name>